<feature type="non-terminal residue" evidence="1">
    <location>
        <position position="370"/>
    </location>
</feature>
<dbReference type="Proteomes" id="UP000677228">
    <property type="component" value="Unassembled WGS sequence"/>
</dbReference>
<dbReference type="Proteomes" id="UP000682733">
    <property type="component" value="Unassembled WGS sequence"/>
</dbReference>
<organism evidence="1 3">
    <name type="scientific">Didymodactylos carnosus</name>
    <dbReference type="NCBI Taxonomy" id="1234261"/>
    <lineage>
        <taxon>Eukaryota</taxon>
        <taxon>Metazoa</taxon>
        <taxon>Spiralia</taxon>
        <taxon>Gnathifera</taxon>
        <taxon>Rotifera</taxon>
        <taxon>Eurotatoria</taxon>
        <taxon>Bdelloidea</taxon>
        <taxon>Philodinida</taxon>
        <taxon>Philodinidae</taxon>
        <taxon>Didymodactylos</taxon>
    </lineage>
</organism>
<dbReference type="EMBL" id="CAJOBA010051787">
    <property type="protein sequence ID" value="CAF4248424.1"/>
    <property type="molecule type" value="Genomic_DNA"/>
</dbReference>
<evidence type="ECO:0000313" key="3">
    <source>
        <dbReference type="Proteomes" id="UP000677228"/>
    </source>
</evidence>
<dbReference type="AlphaFoldDB" id="A0A8S2FFR6"/>
<gene>
    <name evidence="1" type="ORF">OVA965_LOCUS34960</name>
    <name evidence="2" type="ORF">TMI583_LOCUS35911</name>
</gene>
<accession>A0A8S2FFR6</accession>
<proteinExistence type="predicted"/>
<name>A0A8S2FFR6_9BILA</name>
<protein>
    <submittedName>
        <fullName evidence="1">Uncharacterized protein</fullName>
    </submittedName>
</protein>
<sequence length="370" mass="43633">HCITDWNTFIDQNDQMTIELTELDTALRSVPYRVQNDGKMSDEIVKTIKNDVDLLETKLDALSRFATDLSQRTQETYMLENIQQLQIKFQTLKISLQDIVRKLAEGKSKYQIYSEYLNKFNSTIVNLDKNLKTIMDSVESFNKKATTIESIENALKSIQEIANQQPNVFRELQILIEMSDVLLEYAEDPTHFRDVIDSTREYQNQLFIRVNSTGNRLNDLIQRIMNLNSSITKIKNTFLRIEENLQQIRQPSSTNEEKEERLLLVQVVREILDENETQLRELTENVERFQPKISDIQDNIEEAWHKQNNFNLEVKTLETICRTDYSIFKECNESLQRFERALNQIEIDLKQIHQPYDDLIQVEELSNNLI</sequence>
<dbReference type="Gene3D" id="1.10.287.950">
    <property type="entry name" value="Methyl-accepting chemotaxis protein"/>
    <property type="match status" value="1"/>
</dbReference>
<dbReference type="EMBL" id="CAJNOK010029938">
    <property type="protein sequence ID" value="CAF1454143.1"/>
    <property type="molecule type" value="Genomic_DNA"/>
</dbReference>
<comment type="caution">
    <text evidence="1">The sequence shown here is derived from an EMBL/GenBank/DDBJ whole genome shotgun (WGS) entry which is preliminary data.</text>
</comment>
<evidence type="ECO:0000313" key="2">
    <source>
        <dbReference type="EMBL" id="CAF4248424.1"/>
    </source>
</evidence>
<reference evidence="1" key="1">
    <citation type="submission" date="2021-02" db="EMBL/GenBank/DDBJ databases">
        <authorList>
            <person name="Nowell W R."/>
        </authorList>
    </citation>
    <scope>NUCLEOTIDE SEQUENCE</scope>
</reference>
<feature type="non-terminal residue" evidence="1">
    <location>
        <position position="1"/>
    </location>
</feature>
<evidence type="ECO:0000313" key="1">
    <source>
        <dbReference type="EMBL" id="CAF1454143.1"/>
    </source>
</evidence>